<evidence type="ECO:0000256" key="1">
    <source>
        <dbReference type="ARBA" id="ARBA00023015"/>
    </source>
</evidence>
<keyword evidence="2" id="KW-0238">DNA-binding</keyword>
<dbReference type="SMART" id="SM00418">
    <property type="entry name" value="HTH_ARSR"/>
    <property type="match status" value="1"/>
</dbReference>
<sequence>MRAAGSSIDLSEMRASADAACALLKVLSNPDRLLLLCELAQCGELCVSDIEARLDIHQPTLSQQLAVLRDNALVETRRDGKNIYYALASEPAIAIMSVLYEQFCATSKKGKRRGR</sequence>
<dbReference type="CDD" id="cd00090">
    <property type="entry name" value="HTH_ARSR"/>
    <property type="match status" value="1"/>
</dbReference>
<dbReference type="PANTHER" id="PTHR43132:SF2">
    <property type="entry name" value="ARSENICAL RESISTANCE OPERON REPRESSOR ARSR-RELATED"/>
    <property type="match status" value="1"/>
</dbReference>
<dbReference type="InterPro" id="IPR001845">
    <property type="entry name" value="HTH_ArsR_DNA-bd_dom"/>
</dbReference>
<proteinExistence type="predicted"/>
<dbReference type="PRINTS" id="PR00778">
    <property type="entry name" value="HTHARSR"/>
</dbReference>
<dbReference type="InterPro" id="IPR036390">
    <property type="entry name" value="WH_DNA-bd_sf"/>
</dbReference>
<dbReference type="RefSeq" id="WP_059472052.1">
    <property type="nucleotide sequence ID" value="NZ_CP013387.1"/>
</dbReference>
<dbReference type="Gene3D" id="1.10.10.10">
    <property type="entry name" value="Winged helix-like DNA-binding domain superfamily/Winged helix DNA-binding domain"/>
    <property type="match status" value="1"/>
</dbReference>
<gene>
    <name evidence="5" type="ORF">WS70_24490</name>
</gene>
<dbReference type="GO" id="GO:0003700">
    <property type="term" value="F:DNA-binding transcription factor activity"/>
    <property type="evidence" value="ECO:0007669"/>
    <property type="project" value="InterPro"/>
</dbReference>
<dbReference type="SUPFAM" id="SSF46785">
    <property type="entry name" value="Winged helix' DNA-binding domain"/>
    <property type="match status" value="1"/>
</dbReference>
<keyword evidence="6" id="KW-1185">Reference proteome</keyword>
<evidence type="ECO:0000256" key="2">
    <source>
        <dbReference type="ARBA" id="ARBA00023125"/>
    </source>
</evidence>
<dbReference type="GO" id="GO:0003677">
    <property type="term" value="F:DNA binding"/>
    <property type="evidence" value="ECO:0007669"/>
    <property type="project" value="UniProtKB-KW"/>
</dbReference>
<dbReference type="AlphaFoldDB" id="A0A1B4FMN9"/>
<evidence type="ECO:0000259" key="4">
    <source>
        <dbReference type="PROSITE" id="PS50987"/>
    </source>
</evidence>
<dbReference type="InterPro" id="IPR011991">
    <property type="entry name" value="ArsR-like_HTH"/>
</dbReference>
<dbReference type="NCBIfam" id="NF033788">
    <property type="entry name" value="HTH_metalloreg"/>
    <property type="match status" value="1"/>
</dbReference>
<dbReference type="PANTHER" id="PTHR43132">
    <property type="entry name" value="ARSENICAL RESISTANCE OPERON REPRESSOR ARSR-RELATED"/>
    <property type="match status" value="1"/>
</dbReference>
<protein>
    <submittedName>
        <fullName evidence="5">ArsR family transcriptional regulator</fullName>
    </submittedName>
</protein>
<feature type="domain" description="HTH arsR-type" evidence="4">
    <location>
        <begin position="10"/>
        <end position="107"/>
    </location>
</feature>
<keyword evidence="3" id="KW-0804">Transcription</keyword>
<organism evidence="5 6">
    <name type="scientific">Burkholderia mayonis</name>
    <dbReference type="NCBI Taxonomy" id="1385591"/>
    <lineage>
        <taxon>Bacteria</taxon>
        <taxon>Pseudomonadati</taxon>
        <taxon>Pseudomonadota</taxon>
        <taxon>Betaproteobacteria</taxon>
        <taxon>Burkholderiales</taxon>
        <taxon>Burkholderiaceae</taxon>
        <taxon>Burkholderia</taxon>
        <taxon>pseudomallei group</taxon>
    </lineage>
</organism>
<evidence type="ECO:0000256" key="3">
    <source>
        <dbReference type="ARBA" id="ARBA00023163"/>
    </source>
</evidence>
<dbReference type="PROSITE" id="PS50987">
    <property type="entry name" value="HTH_ARSR_2"/>
    <property type="match status" value="1"/>
</dbReference>
<dbReference type="EMBL" id="CP013387">
    <property type="protein sequence ID" value="AOJ04913.1"/>
    <property type="molecule type" value="Genomic_DNA"/>
</dbReference>
<evidence type="ECO:0000313" key="6">
    <source>
        <dbReference type="Proteomes" id="UP000062519"/>
    </source>
</evidence>
<dbReference type="Proteomes" id="UP000062519">
    <property type="component" value="Chromosome 2"/>
</dbReference>
<evidence type="ECO:0000313" key="5">
    <source>
        <dbReference type="EMBL" id="AOJ04913.1"/>
    </source>
</evidence>
<dbReference type="InterPro" id="IPR036388">
    <property type="entry name" value="WH-like_DNA-bd_sf"/>
</dbReference>
<dbReference type="Pfam" id="PF01022">
    <property type="entry name" value="HTH_5"/>
    <property type="match status" value="1"/>
</dbReference>
<reference evidence="5 6" key="1">
    <citation type="submission" date="2015-12" db="EMBL/GenBank/DDBJ databases">
        <title>Diversity of Burkholderia near neighbor genomes.</title>
        <authorList>
            <person name="Sahl J."/>
            <person name="Wagner D."/>
            <person name="Keim P."/>
        </authorList>
    </citation>
    <scope>NUCLEOTIDE SEQUENCE [LARGE SCALE GENOMIC DNA]</scope>
    <source>
        <strain evidence="5 6">BDU6</strain>
    </source>
</reference>
<dbReference type="KEGG" id="buu:WS70_24490"/>
<dbReference type="InterPro" id="IPR051011">
    <property type="entry name" value="Metal_resp_trans_reg"/>
</dbReference>
<keyword evidence="1" id="KW-0805">Transcription regulation</keyword>
<accession>A0A1B4FMN9</accession>
<name>A0A1B4FMN9_9BURK</name>